<dbReference type="PANTHER" id="PTHR43464:SF19">
    <property type="entry name" value="UBIQUINONE BIOSYNTHESIS O-METHYLTRANSFERASE, MITOCHONDRIAL"/>
    <property type="match status" value="1"/>
</dbReference>
<comment type="function">
    <text evidence="5">O-methyltransferase required for two non-consecutive steps during ubiquinone biosynthesis. Catalyzes the 2 O-methylation of 3,4-dihydroxy-5-(all-trans-polyprenyl)benzoic acid into 4-hydroxy-3-methoxy-5-(all-trans-polyprenyl)benzoic acid. Also catalyzes the last step of ubiquinone biosynthesis by mediating methylation of 3-demethylubiquinone into ubiquinone. Also able to mediate the methylation of 3-demethylubiquinol into ubiquinol.</text>
</comment>
<keyword evidence="1 5" id="KW-0489">Methyltransferase</keyword>
<name>A0AAD9KVW4_RIDPI</name>
<feature type="binding site" evidence="5">
    <location>
        <position position="200"/>
    </location>
    <ligand>
        <name>Mg(2+)</name>
        <dbReference type="ChEBI" id="CHEBI:18420"/>
    </ligand>
</feature>
<evidence type="ECO:0000256" key="1">
    <source>
        <dbReference type="ARBA" id="ARBA00022603"/>
    </source>
</evidence>
<keyword evidence="5" id="KW-0999">Mitochondrion inner membrane</keyword>
<keyword evidence="5" id="KW-0479">Metal-binding</keyword>
<evidence type="ECO:0000313" key="7">
    <source>
        <dbReference type="EMBL" id="KAK2177733.1"/>
    </source>
</evidence>
<dbReference type="EC" id="2.1.1.-" evidence="5"/>
<dbReference type="Gene3D" id="3.40.50.150">
    <property type="entry name" value="Vaccinia Virus protein VP39"/>
    <property type="match status" value="1"/>
</dbReference>
<dbReference type="GO" id="GO:0061542">
    <property type="term" value="F:3-demethylubiquinol 3-O-methyltransferase activity"/>
    <property type="evidence" value="ECO:0007669"/>
    <property type="project" value="UniProtKB-UniRule"/>
</dbReference>
<dbReference type="InterPro" id="IPR029063">
    <property type="entry name" value="SAM-dependent_MTases_sf"/>
</dbReference>
<dbReference type="PANTHER" id="PTHR43464">
    <property type="entry name" value="METHYLTRANSFERASE"/>
    <property type="match status" value="1"/>
</dbReference>
<organism evidence="7 8">
    <name type="scientific">Ridgeia piscesae</name>
    <name type="common">Tubeworm</name>
    <dbReference type="NCBI Taxonomy" id="27915"/>
    <lineage>
        <taxon>Eukaryota</taxon>
        <taxon>Metazoa</taxon>
        <taxon>Spiralia</taxon>
        <taxon>Lophotrochozoa</taxon>
        <taxon>Annelida</taxon>
        <taxon>Polychaeta</taxon>
        <taxon>Sedentaria</taxon>
        <taxon>Canalipalpata</taxon>
        <taxon>Sabellida</taxon>
        <taxon>Siboglinidae</taxon>
        <taxon>Ridgeia</taxon>
    </lineage>
</organism>
<dbReference type="InterPro" id="IPR013216">
    <property type="entry name" value="Methyltransf_11"/>
</dbReference>
<dbReference type="EC" id="2.1.1.64" evidence="5"/>
<feature type="binding site" evidence="5">
    <location>
        <position position="148"/>
    </location>
    <ligand>
        <name>S-adenosyl-L-methionine</name>
        <dbReference type="ChEBI" id="CHEBI:59789"/>
    </ligand>
</feature>
<feature type="binding site" evidence="5">
    <location>
        <position position="195"/>
    </location>
    <ligand>
        <name>S-adenosyl-L-methionine</name>
        <dbReference type="ChEBI" id="CHEBI:59789"/>
    </ligand>
</feature>
<comment type="catalytic activity">
    <reaction evidence="5">
        <text>a 3-demethylubiquinone + S-adenosyl-L-methionine = a ubiquinone + S-adenosyl-L-homocysteine</text>
        <dbReference type="Rhea" id="RHEA:81215"/>
        <dbReference type="Rhea" id="RHEA-COMP:9565"/>
        <dbReference type="Rhea" id="RHEA-COMP:19654"/>
        <dbReference type="ChEBI" id="CHEBI:16389"/>
        <dbReference type="ChEBI" id="CHEBI:57856"/>
        <dbReference type="ChEBI" id="CHEBI:59789"/>
        <dbReference type="ChEBI" id="CHEBI:231825"/>
    </reaction>
</comment>
<keyword evidence="5" id="KW-0496">Mitochondrion</keyword>
<evidence type="ECO:0000259" key="6">
    <source>
        <dbReference type="Pfam" id="PF08241"/>
    </source>
</evidence>
<comment type="catalytic activity">
    <reaction evidence="5">
        <text>a 3-demethylubiquinol + S-adenosyl-L-methionine = a ubiquinol + S-adenosyl-L-homocysteine + H(+)</text>
        <dbReference type="Rhea" id="RHEA:44380"/>
        <dbReference type="Rhea" id="RHEA-COMP:9566"/>
        <dbReference type="Rhea" id="RHEA-COMP:10914"/>
        <dbReference type="ChEBI" id="CHEBI:15378"/>
        <dbReference type="ChEBI" id="CHEBI:17976"/>
        <dbReference type="ChEBI" id="CHEBI:57856"/>
        <dbReference type="ChEBI" id="CHEBI:59789"/>
        <dbReference type="ChEBI" id="CHEBI:84422"/>
        <dbReference type="EC" id="2.1.1.64"/>
    </reaction>
</comment>
<comment type="pathway">
    <text evidence="5">Cofactor biosynthesis; ubiquinone biosynthesis.</text>
</comment>
<feature type="domain" description="Methyltransferase type 11" evidence="6">
    <location>
        <begin position="124"/>
        <end position="223"/>
    </location>
</feature>
<dbReference type="EC" id="2.1.1.114" evidence="5"/>
<comment type="subunit">
    <text evidence="5">Component of a multi-subunit COQ enzyme complex.</text>
</comment>
<dbReference type="InterPro" id="IPR010233">
    <property type="entry name" value="UbiG_MeTrfase"/>
</dbReference>
<comment type="cofactor">
    <cofactor evidence="5">
        <name>Mg(2+)</name>
        <dbReference type="ChEBI" id="CHEBI:18420"/>
    </cofactor>
</comment>
<keyword evidence="4 5" id="KW-0949">S-adenosyl-L-methionine</keyword>
<evidence type="ECO:0000256" key="5">
    <source>
        <dbReference type="HAMAP-Rule" id="MF_03190"/>
    </source>
</evidence>
<dbReference type="CDD" id="cd02440">
    <property type="entry name" value="AdoMet_MTases"/>
    <property type="match status" value="1"/>
</dbReference>
<dbReference type="AlphaFoldDB" id="A0AAD9KVW4"/>
<dbReference type="GO" id="GO:0046872">
    <property type="term" value="F:metal ion binding"/>
    <property type="evidence" value="ECO:0007669"/>
    <property type="project" value="UniProtKB-KW"/>
</dbReference>
<feature type="binding site" evidence="5">
    <location>
        <position position="92"/>
    </location>
    <ligand>
        <name>S-adenosyl-L-methionine</name>
        <dbReference type="ChEBI" id="CHEBI:59789"/>
    </ligand>
</feature>
<sequence length="324" mass="35213">MNILSGTVRTIKNAGSWAILRVCQSYRQPVASVVNTHRNHSSYNKVCCRHSEASGGTNTIDDEEVALFSRHANEWWNETGEFAALHSLNDLRVPLVRDALLAQITPSGDNKTLKPMPLAGFNILDVGCGGGILSEPLARLGANVTGIDASEEGIKVAKWHKTLDPEALSRLNYRCAAIENIATAEAETYDGLVASEIIEHVTDQRGFVTACCQLVKPGGSIVFTTLSRTYLSYALGIVAAERILRIVPAGAHDWKKFVLPDELQDMIRENGMNIRLVHGMMFNPLTSRWSWISDTSINYAIHAVKPGKSASSSESSSSSDSDSG</sequence>
<evidence type="ECO:0000256" key="3">
    <source>
        <dbReference type="ARBA" id="ARBA00022688"/>
    </source>
</evidence>
<dbReference type="HAMAP" id="MF_00472">
    <property type="entry name" value="UbiG"/>
    <property type="match status" value="1"/>
</dbReference>
<dbReference type="GO" id="GO:0032259">
    <property type="term" value="P:methylation"/>
    <property type="evidence" value="ECO:0007669"/>
    <property type="project" value="UniProtKB-KW"/>
</dbReference>
<accession>A0AAD9KVW4</accession>
<keyword evidence="5" id="KW-0460">Magnesium</keyword>
<dbReference type="GO" id="GO:0031314">
    <property type="term" value="C:extrinsic component of mitochondrial inner membrane"/>
    <property type="evidence" value="ECO:0007669"/>
    <property type="project" value="UniProtKB-UniRule"/>
</dbReference>
<dbReference type="SUPFAM" id="SSF53335">
    <property type="entry name" value="S-adenosyl-L-methionine-dependent methyltransferases"/>
    <property type="match status" value="1"/>
</dbReference>
<keyword evidence="8" id="KW-1185">Reference proteome</keyword>
<evidence type="ECO:0000313" key="8">
    <source>
        <dbReference type="Proteomes" id="UP001209878"/>
    </source>
</evidence>
<dbReference type="NCBIfam" id="TIGR01983">
    <property type="entry name" value="UbiG"/>
    <property type="match status" value="1"/>
</dbReference>
<dbReference type="EMBL" id="JAODUO010000582">
    <property type="protein sequence ID" value="KAK2177733.1"/>
    <property type="molecule type" value="Genomic_DNA"/>
</dbReference>
<feature type="binding site" evidence="5">
    <location>
        <position position="196"/>
    </location>
    <ligand>
        <name>Mg(2+)</name>
        <dbReference type="ChEBI" id="CHEBI:18420"/>
    </ligand>
</feature>
<comment type="caution">
    <text evidence="7">The sequence shown here is derived from an EMBL/GenBank/DDBJ whole genome shotgun (WGS) entry which is preliminary data.</text>
</comment>
<keyword evidence="2 5" id="KW-0808">Transferase</keyword>
<comment type="catalytic activity">
    <reaction evidence="5">
        <text>a 3,4-dihydroxy-5-(all-trans-polyprenyl)benzoate + S-adenosyl-L-methionine = a 4-hydroxy-3-methoxy-5-(all-trans-polyprenyl)benzoate + S-adenosyl-L-homocysteine + H(+)</text>
        <dbReference type="Rhea" id="RHEA:44452"/>
        <dbReference type="Rhea" id="RHEA-COMP:10930"/>
        <dbReference type="Rhea" id="RHEA-COMP:10931"/>
        <dbReference type="ChEBI" id="CHEBI:15378"/>
        <dbReference type="ChEBI" id="CHEBI:57856"/>
        <dbReference type="ChEBI" id="CHEBI:59789"/>
        <dbReference type="ChEBI" id="CHEBI:64694"/>
        <dbReference type="ChEBI" id="CHEBI:84443"/>
        <dbReference type="EC" id="2.1.1.114"/>
    </reaction>
</comment>
<evidence type="ECO:0000256" key="2">
    <source>
        <dbReference type="ARBA" id="ARBA00022679"/>
    </source>
</evidence>
<feature type="binding site" evidence="5">
    <location>
        <position position="127"/>
    </location>
    <ligand>
        <name>S-adenosyl-L-methionine</name>
        <dbReference type="ChEBI" id="CHEBI:59789"/>
    </ligand>
</feature>
<gene>
    <name evidence="7" type="ORF">NP493_582g01040</name>
</gene>
<dbReference type="GO" id="GO:0010420">
    <property type="term" value="F:polyprenyldihydroxybenzoate methyltransferase activity"/>
    <property type="evidence" value="ECO:0007669"/>
    <property type="project" value="UniProtKB-UniRule"/>
</dbReference>
<comment type="similarity">
    <text evidence="5">Belongs to the class I-like SAM-binding methyltransferase superfamily. UbiG/COQ3 family.</text>
</comment>
<dbReference type="Pfam" id="PF08241">
    <property type="entry name" value="Methyltransf_11"/>
    <property type="match status" value="1"/>
</dbReference>
<evidence type="ECO:0000256" key="4">
    <source>
        <dbReference type="ARBA" id="ARBA00022691"/>
    </source>
</evidence>
<comment type="subcellular location">
    <subcellularLocation>
        <location evidence="5">Mitochondrion inner membrane</location>
        <topology evidence="5">Peripheral membrane protein</topology>
        <orientation evidence="5">Matrix side</orientation>
    </subcellularLocation>
</comment>
<feature type="binding site" evidence="5">
    <location>
        <position position="199"/>
    </location>
    <ligand>
        <name>Mg(2+)</name>
        <dbReference type="ChEBI" id="CHEBI:18420"/>
    </ligand>
</feature>
<reference evidence="7" key="1">
    <citation type="journal article" date="2023" name="Mol. Biol. Evol.">
        <title>Third-Generation Sequencing Reveals the Adaptive Role of the Epigenome in Three Deep-Sea Polychaetes.</title>
        <authorList>
            <person name="Perez M."/>
            <person name="Aroh O."/>
            <person name="Sun Y."/>
            <person name="Lan Y."/>
            <person name="Juniper S.K."/>
            <person name="Young C.R."/>
            <person name="Angers B."/>
            <person name="Qian P.Y."/>
        </authorList>
    </citation>
    <scope>NUCLEOTIDE SEQUENCE</scope>
    <source>
        <strain evidence="7">R07B-5</strain>
    </source>
</reference>
<keyword evidence="3 5" id="KW-0831">Ubiquinone biosynthesis</keyword>
<proteinExistence type="inferred from homology"/>
<keyword evidence="5" id="KW-0472">Membrane</keyword>
<protein>
    <recommendedName>
        <fullName evidence="5">Ubiquinone biosynthesis O-methyltransferase, mitochondrial</fullName>
    </recommendedName>
    <alternativeName>
        <fullName evidence="5">3-demethylubiquinol 3-O-methyltransferase</fullName>
        <ecNumber evidence="5">2.1.1.64</ecNumber>
    </alternativeName>
    <alternativeName>
        <fullName evidence="5">3-demethylubiquinone 3-O-methyltransferase</fullName>
        <ecNumber evidence="5">2.1.1.-</ecNumber>
    </alternativeName>
    <alternativeName>
        <fullName evidence="5">Polyprenyldihydroxybenzoate methyltransferase</fullName>
        <ecNumber evidence="5">2.1.1.114</ecNumber>
    </alternativeName>
</protein>
<dbReference type="Proteomes" id="UP001209878">
    <property type="component" value="Unassembled WGS sequence"/>
</dbReference>